<protein>
    <submittedName>
        <fullName evidence="2">Uncharacterized protein</fullName>
    </submittedName>
</protein>
<feature type="compositionally biased region" description="Low complexity" evidence="1">
    <location>
        <begin position="107"/>
        <end position="126"/>
    </location>
</feature>
<sequence>MVQQILIDVDSVANAIRRIVAERSTVPEPGAIAQVEGTSVGVTSPFHAQLEYSAKLLSSIVTTVRSELETTQAAIRKAIEDAAENDAAQADEAKAILTALDSIVAQPAPSTSTSTTSTSTPPASTPGISKSW</sequence>
<dbReference type="EMBL" id="BMGB01000002">
    <property type="protein sequence ID" value="GGB11700.1"/>
    <property type="molecule type" value="Genomic_DNA"/>
</dbReference>
<evidence type="ECO:0000313" key="3">
    <source>
        <dbReference type="Proteomes" id="UP000606922"/>
    </source>
</evidence>
<reference evidence="2" key="2">
    <citation type="submission" date="2020-09" db="EMBL/GenBank/DDBJ databases">
        <authorList>
            <person name="Sun Q."/>
            <person name="Zhou Y."/>
        </authorList>
    </citation>
    <scope>NUCLEOTIDE SEQUENCE</scope>
    <source>
        <strain evidence="2">CGMCC 1.12813</strain>
    </source>
</reference>
<gene>
    <name evidence="2" type="ORF">GCM10010979_27520</name>
</gene>
<dbReference type="AlphaFoldDB" id="A0A916WMA3"/>
<dbReference type="RefSeq" id="WP_188511360.1">
    <property type="nucleotide sequence ID" value="NZ_BMGB01000002.1"/>
</dbReference>
<dbReference type="Proteomes" id="UP000606922">
    <property type="component" value="Unassembled WGS sequence"/>
</dbReference>
<keyword evidence="3" id="KW-1185">Reference proteome</keyword>
<comment type="caution">
    <text evidence="2">The sequence shown here is derived from an EMBL/GenBank/DDBJ whole genome shotgun (WGS) entry which is preliminary data.</text>
</comment>
<accession>A0A916WMA3</accession>
<proteinExistence type="predicted"/>
<evidence type="ECO:0000256" key="1">
    <source>
        <dbReference type="SAM" id="MobiDB-lite"/>
    </source>
</evidence>
<name>A0A916WMA3_9MICO</name>
<organism evidence="2 3">
    <name type="scientific">Conyzicola nivalis</name>
    <dbReference type="NCBI Taxonomy" id="1477021"/>
    <lineage>
        <taxon>Bacteria</taxon>
        <taxon>Bacillati</taxon>
        <taxon>Actinomycetota</taxon>
        <taxon>Actinomycetes</taxon>
        <taxon>Micrococcales</taxon>
        <taxon>Microbacteriaceae</taxon>
        <taxon>Conyzicola</taxon>
    </lineage>
</organism>
<reference evidence="2" key="1">
    <citation type="journal article" date="2014" name="Int. J. Syst. Evol. Microbiol.">
        <title>Complete genome sequence of Corynebacterium casei LMG S-19264T (=DSM 44701T), isolated from a smear-ripened cheese.</title>
        <authorList>
            <consortium name="US DOE Joint Genome Institute (JGI-PGF)"/>
            <person name="Walter F."/>
            <person name="Albersmeier A."/>
            <person name="Kalinowski J."/>
            <person name="Ruckert C."/>
        </authorList>
    </citation>
    <scope>NUCLEOTIDE SEQUENCE</scope>
    <source>
        <strain evidence="2">CGMCC 1.12813</strain>
    </source>
</reference>
<feature type="region of interest" description="Disordered" evidence="1">
    <location>
        <begin position="107"/>
        <end position="132"/>
    </location>
</feature>
<evidence type="ECO:0000313" key="2">
    <source>
        <dbReference type="EMBL" id="GGB11700.1"/>
    </source>
</evidence>